<dbReference type="AlphaFoldDB" id="A0A164ME57"/>
<organism evidence="1 2">
    <name type="scientific">Sistotremastrum niveocremeum HHB9708</name>
    <dbReference type="NCBI Taxonomy" id="1314777"/>
    <lineage>
        <taxon>Eukaryota</taxon>
        <taxon>Fungi</taxon>
        <taxon>Dikarya</taxon>
        <taxon>Basidiomycota</taxon>
        <taxon>Agaricomycotina</taxon>
        <taxon>Agaricomycetes</taxon>
        <taxon>Sistotremastrales</taxon>
        <taxon>Sistotremastraceae</taxon>
        <taxon>Sertulicium</taxon>
        <taxon>Sertulicium niveocremeum</taxon>
    </lineage>
</organism>
<protein>
    <submittedName>
        <fullName evidence="1">Uncharacterized protein</fullName>
    </submittedName>
</protein>
<dbReference type="Proteomes" id="UP000076722">
    <property type="component" value="Unassembled WGS sequence"/>
</dbReference>
<reference evidence="1 2" key="1">
    <citation type="journal article" date="2016" name="Mol. Biol. Evol.">
        <title>Comparative Genomics of Early-Diverging Mushroom-Forming Fungi Provides Insights into the Origins of Lignocellulose Decay Capabilities.</title>
        <authorList>
            <person name="Nagy L.G."/>
            <person name="Riley R."/>
            <person name="Tritt A."/>
            <person name="Adam C."/>
            <person name="Daum C."/>
            <person name="Floudas D."/>
            <person name="Sun H."/>
            <person name="Yadav J.S."/>
            <person name="Pangilinan J."/>
            <person name="Larsson K.H."/>
            <person name="Matsuura K."/>
            <person name="Barry K."/>
            <person name="Labutti K."/>
            <person name="Kuo R."/>
            <person name="Ohm R.A."/>
            <person name="Bhattacharya S.S."/>
            <person name="Shirouzu T."/>
            <person name="Yoshinaga Y."/>
            <person name="Martin F.M."/>
            <person name="Grigoriev I.V."/>
            <person name="Hibbett D.S."/>
        </authorList>
    </citation>
    <scope>NUCLEOTIDE SEQUENCE [LARGE SCALE GENOMIC DNA]</scope>
    <source>
        <strain evidence="1 2">HHB9708</strain>
    </source>
</reference>
<evidence type="ECO:0000313" key="2">
    <source>
        <dbReference type="Proteomes" id="UP000076722"/>
    </source>
</evidence>
<sequence length="336" mass="37730">MWGKNEARRQGDGHSAFASFSFPETVFNADLVPKVLRNVAKRCIESIRQTCMLYSPRTEWIFAPQSNENQIWSCIAVSKRKDREGLPKKSQLLHYETQAAKSVDILALRKACSRKPGIPGHRDYRIAGSSEPRNPGIPVRQEFEHTASHPNLRFPYFANLVIRQSAILVIPDPSISTLRYTAYLTHLDNQLQPRRLHDEASCKAIFEHRSTISRYDSISSTRASHPVSVSLISPIQHFANPIFSTSSISPIRYSQHPAFRQSDFPALLQSVNLILYHFDNAGGGFGHGQPWDTPAERRTAAGTRDNVFSAAGHAGGIGRRDKRRLVSFRLQYGPVG</sequence>
<dbReference type="EMBL" id="KV419478">
    <property type="protein sequence ID" value="KZS86624.1"/>
    <property type="molecule type" value="Genomic_DNA"/>
</dbReference>
<keyword evidence="2" id="KW-1185">Reference proteome</keyword>
<gene>
    <name evidence="1" type="ORF">SISNIDRAFT_471628</name>
</gene>
<accession>A0A164ME57</accession>
<proteinExistence type="predicted"/>
<name>A0A164ME57_9AGAM</name>
<evidence type="ECO:0000313" key="1">
    <source>
        <dbReference type="EMBL" id="KZS86624.1"/>
    </source>
</evidence>